<dbReference type="EC" id="2.7.13.3" evidence="2"/>
<keyword evidence="4" id="KW-0808">Transferase</keyword>
<dbReference type="SUPFAM" id="SSF55874">
    <property type="entry name" value="ATPase domain of HSP90 chaperone/DNA topoisomerase II/histidine kinase"/>
    <property type="match status" value="1"/>
</dbReference>
<evidence type="ECO:0000313" key="8">
    <source>
        <dbReference type="EMBL" id="GAH15620.1"/>
    </source>
</evidence>
<dbReference type="PRINTS" id="PR00344">
    <property type="entry name" value="BCTRLSENSOR"/>
</dbReference>
<dbReference type="GO" id="GO:0000155">
    <property type="term" value="F:phosphorelay sensor kinase activity"/>
    <property type="evidence" value="ECO:0007669"/>
    <property type="project" value="TreeGrafter"/>
</dbReference>
<dbReference type="InterPro" id="IPR012349">
    <property type="entry name" value="Split_barrel_FMN-bd"/>
</dbReference>
<dbReference type="CDD" id="cd00075">
    <property type="entry name" value="HATPase"/>
    <property type="match status" value="1"/>
</dbReference>
<dbReference type="SUPFAM" id="SSF50475">
    <property type="entry name" value="FMN-binding split barrel"/>
    <property type="match status" value="1"/>
</dbReference>
<gene>
    <name evidence="8" type="ORF">S01H4_54789</name>
</gene>
<name>X1E5E9_9ZZZZ</name>
<dbReference type="GO" id="GO:0004721">
    <property type="term" value="F:phosphoprotein phosphatase activity"/>
    <property type="evidence" value="ECO:0007669"/>
    <property type="project" value="TreeGrafter"/>
</dbReference>
<proteinExistence type="predicted"/>
<dbReference type="GO" id="GO:0016036">
    <property type="term" value="P:cellular response to phosphate starvation"/>
    <property type="evidence" value="ECO:0007669"/>
    <property type="project" value="TreeGrafter"/>
</dbReference>
<keyword evidence="6" id="KW-0902">Two-component regulatory system</keyword>
<evidence type="ECO:0000256" key="4">
    <source>
        <dbReference type="ARBA" id="ARBA00022679"/>
    </source>
</evidence>
<dbReference type="InterPro" id="IPR050351">
    <property type="entry name" value="BphY/WalK/GraS-like"/>
</dbReference>
<organism evidence="8">
    <name type="scientific">marine sediment metagenome</name>
    <dbReference type="NCBI Taxonomy" id="412755"/>
    <lineage>
        <taxon>unclassified sequences</taxon>
        <taxon>metagenomes</taxon>
        <taxon>ecological metagenomes</taxon>
    </lineage>
</organism>
<dbReference type="Gene3D" id="3.30.565.10">
    <property type="entry name" value="Histidine kinase-like ATPase, C-terminal domain"/>
    <property type="match status" value="1"/>
</dbReference>
<dbReference type="InterPro" id="IPR005467">
    <property type="entry name" value="His_kinase_dom"/>
</dbReference>
<dbReference type="Gene3D" id="2.30.110.10">
    <property type="entry name" value="Electron Transport, Fmn-binding Protein, Chain A"/>
    <property type="match status" value="1"/>
</dbReference>
<dbReference type="InterPro" id="IPR003594">
    <property type="entry name" value="HATPase_dom"/>
</dbReference>
<dbReference type="Pfam" id="PF02518">
    <property type="entry name" value="HATPase_c"/>
    <property type="match status" value="1"/>
</dbReference>
<sequence>REKRAVKFLHDHHVLTLATSKNNQPWCANCFYIYLEEENCFVFTSDYETKHIRDTGEQDLVAGSVVLETHIVGKIQGIQFRGKIYRPEKEMLKKSKKAYLKKFPVAMLMETTLWVVRLTYIKMTDNRLGFGKKMIWSEEQRAEGEEVFETQEIRAKEYNVTLKHTHSSYKPVFVEADREKIYQALNNLVLNSINYGKKNGVTTISFTDMGENIMIEIADNGIGIAKQDIPRLFERFYRVDRSRSRNLGGTGLGL</sequence>
<dbReference type="PANTHER" id="PTHR45453:SF1">
    <property type="entry name" value="PHOSPHATE REGULON SENSOR PROTEIN PHOR"/>
    <property type="match status" value="1"/>
</dbReference>
<accession>X1E5E9</accession>
<dbReference type="InterPro" id="IPR004358">
    <property type="entry name" value="Sig_transdc_His_kin-like_C"/>
</dbReference>
<dbReference type="AlphaFoldDB" id="X1E5E9"/>
<evidence type="ECO:0000256" key="1">
    <source>
        <dbReference type="ARBA" id="ARBA00000085"/>
    </source>
</evidence>
<feature type="non-terminal residue" evidence="8">
    <location>
        <position position="254"/>
    </location>
</feature>
<keyword evidence="3" id="KW-0597">Phosphoprotein</keyword>
<dbReference type="InterPro" id="IPR036890">
    <property type="entry name" value="HATPase_C_sf"/>
</dbReference>
<keyword evidence="5" id="KW-0418">Kinase</keyword>
<evidence type="ECO:0000256" key="2">
    <source>
        <dbReference type="ARBA" id="ARBA00012438"/>
    </source>
</evidence>
<dbReference type="EMBL" id="BART01031556">
    <property type="protein sequence ID" value="GAH15620.1"/>
    <property type="molecule type" value="Genomic_DNA"/>
</dbReference>
<dbReference type="PANTHER" id="PTHR45453">
    <property type="entry name" value="PHOSPHATE REGULON SENSOR PROTEIN PHOR"/>
    <property type="match status" value="1"/>
</dbReference>
<comment type="catalytic activity">
    <reaction evidence="1">
        <text>ATP + protein L-histidine = ADP + protein N-phospho-L-histidine.</text>
        <dbReference type="EC" id="2.7.13.3"/>
    </reaction>
</comment>
<feature type="domain" description="Histidine kinase" evidence="7">
    <location>
        <begin position="145"/>
        <end position="254"/>
    </location>
</feature>
<dbReference type="SMART" id="SM00387">
    <property type="entry name" value="HATPase_c"/>
    <property type="match status" value="1"/>
</dbReference>
<dbReference type="PROSITE" id="PS50109">
    <property type="entry name" value="HIS_KIN"/>
    <property type="match status" value="1"/>
</dbReference>
<dbReference type="GO" id="GO:0005886">
    <property type="term" value="C:plasma membrane"/>
    <property type="evidence" value="ECO:0007669"/>
    <property type="project" value="TreeGrafter"/>
</dbReference>
<comment type="caution">
    <text evidence="8">The sequence shown here is derived from an EMBL/GenBank/DDBJ whole genome shotgun (WGS) entry which is preliminary data.</text>
</comment>
<evidence type="ECO:0000256" key="3">
    <source>
        <dbReference type="ARBA" id="ARBA00022553"/>
    </source>
</evidence>
<protein>
    <recommendedName>
        <fullName evidence="2">histidine kinase</fullName>
        <ecNumber evidence="2">2.7.13.3</ecNumber>
    </recommendedName>
</protein>
<feature type="non-terminal residue" evidence="8">
    <location>
        <position position="1"/>
    </location>
</feature>
<reference evidence="8" key="1">
    <citation type="journal article" date="2014" name="Front. Microbiol.">
        <title>High frequency of phylogenetically diverse reductive dehalogenase-homologous genes in deep subseafloor sedimentary metagenomes.</title>
        <authorList>
            <person name="Kawai M."/>
            <person name="Futagami T."/>
            <person name="Toyoda A."/>
            <person name="Takaki Y."/>
            <person name="Nishi S."/>
            <person name="Hori S."/>
            <person name="Arai W."/>
            <person name="Tsubouchi T."/>
            <person name="Morono Y."/>
            <person name="Uchiyama I."/>
            <person name="Ito T."/>
            <person name="Fujiyama A."/>
            <person name="Inagaki F."/>
            <person name="Takami H."/>
        </authorList>
    </citation>
    <scope>NUCLEOTIDE SEQUENCE</scope>
    <source>
        <strain evidence="8">Expedition CK06-06</strain>
    </source>
</reference>
<evidence type="ECO:0000256" key="5">
    <source>
        <dbReference type="ARBA" id="ARBA00022777"/>
    </source>
</evidence>
<evidence type="ECO:0000256" key="6">
    <source>
        <dbReference type="ARBA" id="ARBA00023012"/>
    </source>
</evidence>
<evidence type="ECO:0000259" key="7">
    <source>
        <dbReference type="PROSITE" id="PS50109"/>
    </source>
</evidence>